<feature type="compositionally biased region" description="Low complexity" evidence="14">
    <location>
        <begin position="104"/>
        <end position="117"/>
    </location>
</feature>
<evidence type="ECO:0000256" key="10">
    <source>
        <dbReference type="ARBA" id="ARBA00023038"/>
    </source>
</evidence>
<dbReference type="EMBL" id="CAXLJL010000112">
    <property type="protein sequence ID" value="CAL5132011.1"/>
    <property type="molecule type" value="Genomic_DNA"/>
</dbReference>
<organism evidence="16 17">
    <name type="scientific">Calicophoron daubneyi</name>
    <name type="common">Rumen fluke</name>
    <name type="synonym">Paramphistomum daubneyi</name>
    <dbReference type="NCBI Taxonomy" id="300641"/>
    <lineage>
        <taxon>Eukaryota</taxon>
        <taxon>Metazoa</taxon>
        <taxon>Spiralia</taxon>
        <taxon>Lophotrochozoa</taxon>
        <taxon>Platyhelminthes</taxon>
        <taxon>Trematoda</taxon>
        <taxon>Digenea</taxon>
        <taxon>Plagiorchiida</taxon>
        <taxon>Pronocephalata</taxon>
        <taxon>Paramphistomoidea</taxon>
        <taxon>Paramphistomidae</taxon>
        <taxon>Calicophoron</taxon>
    </lineage>
</organism>
<evidence type="ECO:0000256" key="9">
    <source>
        <dbReference type="ARBA" id="ARBA00022949"/>
    </source>
</evidence>
<evidence type="ECO:0000313" key="16">
    <source>
        <dbReference type="EMBL" id="CAL5132010.1"/>
    </source>
</evidence>
<keyword evidence="9" id="KW-0965">Cell junction</keyword>
<dbReference type="GO" id="GO:0046872">
    <property type="term" value="F:metal ion binding"/>
    <property type="evidence" value="ECO:0007669"/>
    <property type="project" value="UniProtKB-KW"/>
</dbReference>
<dbReference type="GO" id="GO:0007155">
    <property type="term" value="P:cell adhesion"/>
    <property type="evidence" value="ECO:0007669"/>
    <property type="project" value="UniProtKB-KW"/>
</dbReference>
<dbReference type="SUPFAM" id="SSF57716">
    <property type="entry name" value="Glucocorticoid receptor-like (DNA-binding domain)"/>
    <property type="match status" value="1"/>
</dbReference>
<evidence type="ECO:0000256" key="4">
    <source>
        <dbReference type="ARBA" id="ARBA00022490"/>
    </source>
</evidence>
<dbReference type="GO" id="GO:0001725">
    <property type="term" value="C:stress fiber"/>
    <property type="evidence" value="ECO:0007669"/>
    <property type="project" value="TreeGrafter"/>
</dbReference>
<evidence type="ECO:0000256" key="7">
    <source>
        <dbReference type="ARBA" id="ARBA00022833"/>
    </source>
</evidence>
<keyword evidence="4" id="KW-0963">Cytoplasm</keyword>
<dbReference type="GO" id="GO:0005737">
    <property type="term" value="C:cytoplasm"/>
    <property type="evidence" value="ECO:0007669"/>
    <property type="project" value="TreeGrafter"/>
</dbReference>
<dbReference type="PROSITE" id="PS50023">
    <property type="entry name" value="LIM_DOMAIN_2"/>
    <property type="match status" value="2"/>
</dbReference>
<keyword evidence="7 13" id="KW-0862">Zinc</keyword>
<sequence length="489" mass="55940">MFGNISDDEVEQIMDCSVCGQSVDVQSAFHYGDSMCHENCFRCIQCGRSLVGQDYCVKRQKLYCLDHITSNLEQRSAEALGPTRSNGFYEPFSSQTEVRYDRLSAPSSSYSSRNSVSPAPTPVRRVKLRNRTYSNTDGEDHPVLQSKIKQSQSWNEESRLKNAHTHLPSSVNSYSKDEKSESDISTIHSILKNSLSTQYCVVCGKSLDSENSIKRAGYFYHSQCLRCVRCGCPVSVEDRWWLEEIPYCEGHFKELYVRKSNYHQMSRRHYSVESVMERFDKTNKLNLGEYQKQPTNGIGELEMMISSPRIVKKPPIAKSRRMDEQPDGLMTTNGHRILQRRSTLSNPLNVQNSLEMDNVTETNYSKLNDYRAECHRKVFGNTIDFVPSKRSSGNVICLSYTEDSETEETEKEDRKPQKSKRITPLNPGTFIQVGPRSFVELDNRESGESSNEDSSVSPDAEKHVKINPVVIQGQVNTRSRYRYSPHRTN</sequence>
<dbReference type="SMART" id="SM00132">
    <property type="entry name" value="LIM"/>
    <property type="match status" value="2"/>
</dbReference>
<dbReference type="Gene3D" id="2.10.110.10">
    <property type="entry name" value="Cysteine Rich Protein"/>
    <property type="match status" value="2"/>
</dbReference>
<keyword evidence="5 13" id="KW-0479">Metal-binding</keyword>
<evidence type="ECO:0000256" key="6">
    <source>
        <dbReference type="ARBA" id="ARBA00022737"/>
    </source>
</evidence>
<dbReference type="Proteomes" id="UP001497525">
    <property type="component" value="Unassembled WGS sequence"/>
</dbReference>
<feature type="domain" description="LIM zinc-binding" evidence="15">
    <location>
        <begin position="14"/>
        <end position="74"/>
    </location>
</feature>
<evidence type="ECO:0000256" key="1">
    <source>
        <dbReference type="ARBA" id="ARBA00004245"/>
    </source>
</evidence>
<dbReference type="GO" id="GO:0007229">
    <property type="term" value="P:integrin-mediated signaling pathway"/>
    <property type="evidence" value="ECO:0007669"/>
    <property type="project" value="TreeGrafter"/>
</dbReference>
<dbReference type="AlphaFoldDB" id="A0AAV2T5K6"/>
<feature type="domain" description="LIM zinc-binding" evidence="15">
    <location>
        <begin position="198"/>
        <end position="258"/>
    </location>
</feature>
<accession>A0AAV2T5K6</accession>
<protein>
    <recommendedName>
        <fullName evidence="12">Zyxin</fullName>
    </recommendedName>
</protein>
<evidence type="ECO:0000256" key="8">
    <source>
        <dbReference type="ARBA" id="ARBA00022889"/>
    </source>
</evidence>
<feature type="region of interest" description="Disordered" evidence="14">
    <location>
        <begin position="103"/>
        <end position="128"/>
    </location>
</feature>
<keyword evidence="8" id="KW-0130">Cell adhesion</keyword>
<evidence type="ECO:0000259" key="15">
    <source>
        <dbReference type="PROSITE" id="PS50023"/>
    </source>
</evidence>
<comment type="caution">
    <text evidence="16">The sequence shown here is derived from an EMBL/GenBank/DDBJ whole genome shotgun (WGS) entry which is preliminary data.</text>
</comment>
<comment type="subcellular location">
    <subcellularLocation>
        <location evidence="2">Cell junction</location>
        <location evidence="2">Focal adhesion</location>
    </subcellularLocation>
    <subcellularLocation>
        <location evidence="1">Cytoplasm</location>
        <location evidence="1">Cytoskeleton</location>
    </subcellularLocation>
</comment>
<reference evidence="16" key="1">
    <citation type="submission" date="2024-06" db="EMBL/GenBank/DDBJ databases">
        <authorList>
            <person name="Liu X."/>
            <person name="Lenzi L."/>
            <person name="Haldenby T S."/>
            <person name="Uol C."/>
        </authorList>
    </citation>
    <scope>NUCLEOTIDE SEQUENCE</scope>
</reference>
<evidence type="ECO:0000256" key="3">
    <source>
        <dbReference type="ARBA" id="ARBA00009611"/>
    </source>
</evidence>
<feature type="region of interest" description="Disordered" evidence="14">
    <location>
        <begin position="401"/>
        <end position="489"/>
    </location>
</feature>
<proteinExistence type="inferred from homology"/>
<evidence type="ECO:0000256" key="2">
    <source>
        <dbReference type="ARBA" id="ARBA00004246"/>
    </source>
</evidence>
<evidence type="ECO:0000313" key="17">
    <source>
        <dbReference type="Proteomes" id="UP001497525"/>
    </source>
</evidence>
<dbReference type="CDD" id="cd08368">
    <property type="entry name" value="LIM"/>
    <property type="match status" value="1"/>
</dbReference>
<feature type="region of interest" description="Disordered" evidence="14">
    <location>
        <begin position="151"/>
        <end position="178"/>
    </location>
</feature>
<dbReference type="InterPro" id="IPR001781">
    <property type="entry name" value="Znf_LIM"/>
</dbReference>
<evidence type="ECO:0000256" key="12">
    <source>
        <dbReference type="ARBA" id="ARBA00039396"/>
    </source>
</evidence>
<dbReference type="PANTHER" id="PTHR24212:SF1">
    <property type="entry name" value="ZYXIN"/>
    <property type="match status" value="1"/>
</dbReference>
<dbReference type="PANTHER" id="PTHR24212">
    <property type="entry name" value="ZYXIN/TRIP6"/>
    <property type="match status" value="1"/>
</dbReference>
<evidence type="ECO:0000256" key="11">
    <source>
        <dbReference type="ARBA" id="ARBA00023212"/>
    </source>
</evidence>
<keyword evidence="11" id="KW-0206">Cytoskeleton</keyword>
<dbReference type="EMBL" id="CAXLJL010000112">
    <property type="protein sequence ID" value="CAL5132010.1"/>
    <property type="molecule type" value="Genomic_DNA"/>
</dbReference>
<evidence type="ECO:0000256" key="5">
    <source>
        <dbReference type="ARBA" id="ARBA00022723"/>
    </source>
</evidence>
<name>A0AAV2T5K6_CALDB</name>
<feature type="compositionally biased region" description="Low complexity" evidence="14">
    <location>
        <begin position="448"/>
        <end position="457"/>
    </location>
</feature>
<evidence type="ECO:0000256" key="13">
    <source>
        <dbReference type="PROSITE-ProRule" id="PRU00125"/>
    </source>
</evidence>
<dbReference type="PROSITE" id="PS00478">
    <property type="entry name" value="LIM_DOMAIN_1"/>
    <property type="match status" value="2"/>
</dbReference>
<gene>
    <name evidence="16" type="ORF">CDAUBV1_LOCUS4529</name>
</gene>
<comment type="similarity">
    <text evidence="3">Belongs to the zyxin/ajuba family.</text>
</comment>
<dbReference type="Pfam" id="PF00412">
    <property type="entry name" value="LIM"/>
    <property type="match status" value="2"/>
</dbReference>
<evidence type="ECO:0000256" key="14">
    <source>
        <dbReference type="SAM" id="MobiDB-lite"/>
    </source>
</evidence>
<keyword evidence="10 13" id="KW-0440">LIM domain</keyword>
<dbReference type="GO" id="GO:0005925">
    <property type="term" value="C:focal adhesion"/>
    <property type="evidence" value="ECO:0007669"/>
    <property type="project" value="UniProtKB-SubCell"/>
</dbReference>
<feature type="compositionally biased region" description="Basic residues" evidence="14">
    <location>
        <begin position="479"/>
        <end position="489"/>
    </location>
</feature>
<keyword evidence="6" id="KW-0677">Repeat</keyword>